<evidence type="ECO:0000256" key="2">
    <source>
        <dbReference type="ARBA" id="ARBA00022598"/>
    </source>
</evidence>
<dbReference type="PROSITE" id="PS00455">
    <property type="entry name" value="AMP_BINDING"/>
    <property type="match status" value="1"/>
</dbReference>
<sequence length="585" mass="62723">MRTVPLTQGGFGWQSGEMFPTSPDQRRSALAARFPVWEPRTLDAFLDSCAAEFGDRPLVLTDDRTLSYTGAAAESRRLADGLAALGVRPGDRVGMLMANHLEFVPCKFAIARAGAVAIPFNFLYRVDELAYVLRQSRCNVLVTMTGFGDLDYLAMLDQIAPGWEDGPTEALPDLRAVVVLSTDGRERAGVHTVGSLGELGDAHPGAATHEVDPSDVGDILYTSGTTGSPKGVMVSHDAVQRTGYASALTRAFEDGRRVLFSLPCYHMFGYVEGLIASMMVGGAIVPRLTFTPADYFAGIERHRATDILCVPTMTVALVEHEDRRTRDLSSVFAILSGAAPAPVWLWEKVRSELGISEIVTGYGMTETGGAMTLSVPEDPLEQHSTTVGRPKLAGVAGLDPSDPVGGALCEYRTVDPLTGEPLPAGAEGELVSRGPTHMHGFWDKPEETALAIRDGWVHSGDLGLVREDGYLQLTGRSKELYKSGGELVMPKEIEELVSAMPGVSQAYAVGVPDERWGEVGCLWIVPEPGATVDPDAVLALCRDKLARFKVPKHVLLLDGAELPTTPTGKVQKFALVRRAGEVLGG</sequence>
<evidence type="ECO:0000313" key="6">
    <source>
        <dbReference type="EMBL" id="GAA0607021.1"/>
    </source>
</evidence>
<keyword evidence="7" id="KW-1185">Reference proteome</keyword>
<evidence type="ECO:0000256" key="1">
    <source>
        <dbReference type="ARBA" id="ARBA00006432"/>
    </source>
</evidence>
<dbReference type="PANTHER" id="PTHR43201:SF5">
    <property type="entry name" value="MEDIUM-CHAIN ACYL-COA LIGASE ACSF2, MITOCHONDRIAL"/>
    <property type="match status" value="1"/>
</dbReference>
<dbReference type="Pfam" id="PF13193">
    <property type="entry name" value="AMP-binding_C"/>
    <property type="match status" value="1"/>
</dbReference>
<dbReference type="InterPro" id="IPR020845">
    <property type="entry name" value="AMP-binding_CS"/>
</dbReference>
<keyword evidence="2" id="KW-0436">Ligase</keyword>
<dbReference type="PANTHER" id="PTHR43201">
    <property type="entry name" value="ACYL-COA SYNTHETASE"/>
    <property type="match status" value="1"/>
</dbReference>
<organism evidence="6 7">
    <name type="scientific">Sporichthya brevicatena</name>
    <dbReference type="NCBI Taxonomy" id="171442"/>
    <lineage>
        <taxon>Bacteria</taxon>
        <taxon>Bacillati</taxon>
        <taxon>Actinomycetota</taxon>
        <taxon>Actinomycetes</taxon>
        <taxon>Sporichthyales</taxon>
        <taxon>Sporichthyaceae</taxon>
        <taxon>Sporichthya</taxon>
    </lineage>
</organism>
<dbReference type="InterPro" id="IPR025110">
    <property type="entry name" value="AMP-bd_C"/>
</dbReference>
<evidence type="ECO:0000313" key="7">
    <source>
        <dbReference type="Proteomes" id="UP001500957"/>
    </source>
</evidence>
<evidence type="ECO:0000259" key="4">
    <source>
        <dbReference type="Pfam" id="PF00501"/>
    </source>
</evidence>
<dbReference type="EMBL" id="BAAAHE010000007">
    <property type="protein sequence ID" value="GAA0607021.1"/>
    <property type="molecule type" value="Genomic_DNA"/>
</dbReference>
<feature type="domain" description="AMP-dependent synthetase/ligase" evidence="4">
    <location>
        <begin position="49"/>
        <end position="442"/>
    </location>
</feature>
<gene>
    <name evidence="6" type="ORF">GCM10009547_06180</name>
</gene>
<accession>A0ABN1G9T0</accession>
<dbReference type="Gene3D" id="3.30.300.30">
    <property type="match status" value="1"/>
</dbReference>
<dbReference type="Proteomes" id="UP001500957">
    <property type="component" value="Unassembled WGS sequence"/>
</dbReference>
<evidence type="ECO:0000256" key="3">
    <source>
        <dbReference type="SAM" id="MobiDB-lite"/>
    </source>
</evidence>
<dbReference type="InterPro" id="IPR045851">
    <property type="entry name" value="AMP-bd_C_sf"/>
</dbReference>
<feature type="region of interest" description="Disordered" evidence="3">
    <location>
        <begin position="1"/>
        <end position="22"/>
    </location>
</feature>
<dbReference type="InterPro" id="IPR000873">
    <property type="entry name" value="AMP-dep_synth/lig_dom"/>
</dbReference>
<comment type="similarity">
    <text evidence="1">Belongs to the ATP-dependent AMP-binding enzyme family.</text>
</comment>
<dbReference type="Pfam" id="PF00501">
    <property type="entry name" value="AMP-binding"/>
    <property type="match status" value="1"/>
</dbReference>
<dbReference type="Gene3D" id="3.40.50.12780">
    <property type="entry name" value="N-terminal domain of ligase-like"/>
    <property type="match status" value="1"/>
</dbReference>
<protein>
    <submittedName>
        <fullName evidence="6">AMP-binding protein</fullName>
    </submittedName>
</protein>
<dbReference type="InterPro" id="IPR042099">
    <property type="entry name" value="ANL_N_sf"/>
</dbReference>
<name>A0ABN1G9T0_9ACTN</name>
<feature type="domain" description="AMP-binding enzyme C-terminal" evidence="5">
    <location>
        <begin position="492"/>
        <end position="569"/>
    </location>
</feature>
<comment type="caution">
    <text evidence="6">The sequence shown here is derived from an EMBL/GenBank/DDBJ whole genome shotgun (WGS) entry which is preliminary data.</text>
</comment>
<reference evidence="6 7" key="1">
    <citation type="journal article" date="2019" name="Int. J. Syst. Evol. Microbiol.">
        <title>The Global Catalogue of Microorganisms (GCM) 10K type strain sequencing project: providing services to taxonomists for standard genome sequencing and annotation.</title>
        <authorList>
            <consortium name="The Broad Institute Genomics Platform"/>
            <consortium name="The Broad Institute Genome Sequencing Center for Infectious Disease"/>
            <person name="Wu L."/>
            <person name="Ma J."/>
        </authorList>
    </citation>
    <scope>NUCLEOTIDE SEQUENCE [LARGE SCALE GENOMIC DNA]</scope>
    <source>
        <strain evidence="6 7">JCM 10671</strain>
    </source>
</reference>
<proteinExistence type="inferred from homology"/>
<evidence type="ECO:0000259" key="5">
    <source>
        <dbReference type="Pfam" id="PF13193"/>
    </source>
</evidence>
<dbReference type="SUPFAM" id="SSF56801">
    <property type="entry name" value="Acetyl-CoA synthetase-like"/>
    <property type="match status" value="1"/>
</dbReference>